<dbReference type="InterPro" id="IPR000836">
    <property type="entry name" value="PRTase_dom"/>
</dbReference>
<dbReference type="AlphaFoldDB" id="A0A6S6SA45"/>
<evidence type="ECO:0000313" key="1">
    <source>
        <dbReference type="EMBL" id="CAA6806773.1"/>
    </source>
</evidence>
<gene>
    <name evidence="1" type="ORF">HELGO_WM13657</name>
</gene>
<dbReference type="EMBL" id="CACVAW010000023">
    <property type="protein sequence ID" value="CAA6806773.1"/>
    <property type="molecule type" value="Genomic_DNA"/>
</dbReference>
<proteinExistence type="predicted"/>
<name>A0A6S6SA45_9BACT</name>
<organism evidence="1">
    <name type="scientific">uncultured Campylobacterales bacterium</name>
    <dbReference type="NCBI Taxonomy" id="352960"/>
    <lineage>
        <taxon>Bacteria</taxon>
        <taxon>Pseudomonadati</taxon>
        <taxon>Campylobacterota</taxon>
        <taxon>Epsilonproteobacteria</taxon>
        <taxon>Campylobacterales</taxon>
        <taxon>environmental samples</taxon>
    </lineage>
</organism>
<dbReference type="CDD" id="cd06223">
    <property type="entry name" value="PRTases_typeI"/>
    <property type="match status" value="1"/>
</dbReference>
<accession>A0A6S6SA45</accession>
<sequence>MLEDWVVLQNNILINKTEAMKSLNEIIPKDSNFNIIYVSPEAYQLAGFISQNLNTASSRIYSEYYYSPISNTRLGLVDEFGNITMDKNSFYSFELDEKEIKEKCLSIQNSLILKGEKRPVNIKNFVKDKNILLVKESIESGLKAFATIETLKILGAKSISLACISMPEDMIETLEINTDNIYCPHVIENFVKAKHHLQYDEKIEEENTQSPKEIKI</sequence>
<protein>
    <submittedName>
        <fullName evidence="1">Uncharacterized protein</fullName>
    </submittedName>
</protein>
<dbReference type="InterPro" id="IPR029057">
    <property type="entry name" value="PRTase-like"/>
</dbReference>
<reference evidence="1" key="1">
    <citation type="submission" date="2020-01" db="EMBL/GenBank/DDBJ databases">
        <authorList>
            <person name="Meier V. D."/>
            <person name="Meier V D."/>
        </authorList>
    </citation>
    <scope>NUCLEOTIDE SEQUENCE</scope>
    <source>
        <strain evidence="1">HLG_WM_MAG_12</strain>
    </source>
</reference>
<dbReference type="Gene3D" id="3.40.50.2020">
    <property type="match status" value="1"/>
</dbReference>
<dbReference type="SUPFAM" id="SSF53271">
    <property type="entry name" value="PRTase-like"/>
    <property type="match status" value="1"/>
</dbReference>